<dbReference type="Pfam" id="PF00881">
    <property type="entry name" value="Nitroreductase"/>
    <property type="match status" value="1"/>
</dbReference>
<dbReference type="EMBL" id="CP000780">
    <property type="protein sequence ID" value="ABS55992.1"/>
    <property type="molecule type" value="Genomic_DNA"/>
</dbReference>
<dbReference type="STRING" id="456442.Mboo_1474"/>
<dbReference type="Proteomes" id="UP000002408">
    <property type="component" value="Chromosome"/>
</dbReference>
<evidence type="ECO:0000259" key="1">
    <source>
        <dbReference type="Pfam" id="PF00881"/>
    </source>
</evidence>
<sequence length="251" mass="28051">MSNVGKDFMWGTRYPDFSTVDLVLRVPEPALEIPPREGQEIIKLPAPKKVKVPNRSVRSAIESWEPPGFFARSDLTLPDLSYLLWCTQGLRKIVAETVQIRNSPSSGSRYPLETYFVASEVEGLEMGLYRYLPSSHSIVAERIDSGLTLEMSTASMNFRMVTRAAVTFLWVAVPYRTVWALGNRGYRSALIEAGHTCQNLILAASSLEYGVCPIDLFHDEMMAKLANLDTETQWPIYLAAVGKTQENVTLG</sequence>
<dbReference type="PANTHER" id="PTHR43745:SF2">
    <property type="entry name" value="NITROREDUCTASE MJ1384-RELATED"/>
    <property type="match status" value="1"/>
</dbReference>
<protein>
    <submittedName>
        <fullName evidence="2">Nitroreductase</fullName>
    </submittedName>
</protein>
<dbReference type="AlphaFoldDB" id="A7I8D1"/>
<dbReference type="PANTHER" id="PTHR43745">
    <property type="entry name" value="NITROREDUCTASE MJ1384-RELATED"/>
    <property type="match status" value="1"/>
</dbReference>
<evidence type="ECO:0000313" key="3">
    <source>
        <dbReference type="Proteomes" id="UP000002408"/>
    </source>
</evidence>
<accession>A7I8D1</accession>
<dbReference type="InterPro" id="IPR052544">
    <property type="entry name" value="Bacteriocin_Proc_Enz"/>
</dbReference>
<evidence type="ECO:0000313" key="2">
    <source>
        <dbReference type="EMBL" id="ABS55992.1"/>
    </source>
</evidence>
<dbReference type="SUPFAM" id="SSF55469">
    <property type="entry name" value="FMN-dependent nitroreductase-like"/>
    <property type="match status" value="1"/>
</dbReference>
<dbReference type="RefSeq" id="WP_012107030.1">
    <property type="nucleotide sequence ID" value="NC_009712.1"/>
</dbReference>
<dbReference type="CDD" id="cd02142">
    <property type="entry name" value="McbC_SagB-like_oxidoreductase"/>
    <property type="match status" value="1"/>
</dbReference>
<dbReference type="Gene3D" id="3.40.109.10">
    <property type="entry name" value="NADH Oxidase"/>
    <property type="match status" value="1"/>
</dbReference>
<organism evidence="2 3">
    <name type="scientific">Methanoregula boonei (strain DSM 21154 / JCM 14090 / 6A8)</name>
    <dbReference type="NCBI Taxonomy" id="456442"/>
    <lineage>
        <taxon>Archaea</taxon>
        <taxon>Methanobacteriati</taxon>
        <taxon>Methanobacteriota</taxon>
        <taxon>Stenosarchaea group</taxon>
        <taxon>Methanomicrobia</taxon>
        <taxon>Methanomicrobiales</taxon>
        <taxon>Methanoregulaceae</taxon>
        <taxon>Methanoregula</taxon>
    </lineage>
</organism>
<dbReference type="GeneID" id="5409856"/>
<dbReference type="InterPro" id="IPR000415">
    <property type="entry name" value="Nitroreductase-like"/>
</dbReference>
<dbReference type="KEGG" id="mbn:Mboo_1474"/>
<dbReference type="GO" id="GO:0016491">
    <property type="term" value="F:oxidoreductase activity"/>
    <property type="evidence" value="ECO:0007669"/>
    <property type="project" value="InterPro"/>
</dbReference>
<keyword evidence="3" id="KW-1185">Reference proteome</keyword>
<dbReference type="HOGENOM" id="CLU_059362_3_0_2"/>
<name>A7I8D1_METB6</name>
<feature type="domain" description="Nitroreductase" evidence="1">
    <location>
        <begin position="72"/>
        <end position="243"/>
    </location>
</feature>
<reference evidence="3" key="1">
    <citation type="journal article" date="2015" name="Microbiology">
        <title>Genome of Methanoregula boonei 6A8 reveals adaptations to oligotrophic peatland environments.</title>
        <authorList>
            <person name="Braeuer S."/>
            <person name="Cadillo-Quiroz H."/>
            <person name="Kyrpides N."/>
            <person name="Woyke T."/>
            <person name="Goodwin L."/>
            <person name="Detter C."/>
            <person name="Podell S."/>
            <person name="Yavitt J.B."/>
            <person name="Zinder S.H."/>
        </authorList>
    </citation>
    <scope>NUCLEOTIDE SEQUENCE [LARGE SCALE GENOMIC DNA]</scope>
    <source>
        <strain evidence="3">DSM 21154 / JCM 14090 / 6A8</strain>
    </source>
</reference>
<gene>
    <name evidence="2" type="ordered locus">Mboo_1474</name>
</gene>
<proteinExistence type="predicted"/>
<dbReference type="InterPro" id="IPR029479">
    <property type="entry name" value="Nitroreductase"/>
</dbReference>
<dbReference type="eggNOG" id="arCOG00288">
    <property type="taxonomic scope" value="Archaea"/>
</dbReference>
<dbReference type="NCBIfam" id="TIGR03605">
    <property type="entry name" value="antibiot_sagB"/>
    <property type="match status" value="1"/>
</dbReference>
<dbReference type="OrthoDB" id="10206at2157"/>
<dbReference type="InterPro" id="IPR020051">
    <property type="entry name" value="SagB-type_dehydrogenase"/>
</dbReference>